<dbReference type="EC" id="2.1.1.-" evidence="6"/>
<organism evidence="6 7">
    <name type="scientific">Aciditerrimonas ferrireducens</name>
    <dbReference type="NCBI Taxonomy" id="667306"/>
    <lineage>
        <taxon>Bacteria</taxon>
        <taxon>Bacillati</taxon>
        <taxon>Actinomycetota</taxon>
        <taxon>Acidimicrobiia</taxon>
        <taxon>Acidimicrobiales</taxon>
        <taxon>Acidimicrobiaceae</taxon>
        <taxon>Aciditerrimonas</taxon>
    </lineage>
</organism>
<keyword evidence="7" id="KW-1185">Reference proteome</keyword>
<keyword evidence="4" id="KW-0949">S-adenosyl-L-methionine</keyword>
<dbReference type="Proteomes" id="UP001589788">
    <property type="component" value="Unassembled WGS sequence"/>
</dbReference>
<evidence type="ECO:0000313" key="7">
    <source>
        <dbReference type="Proteomes" id="UP001589788"/>
    </source>
</evidence>
<reference evidence="6 7" key="1">
    <citation type="submission" date="2024-09" db="EMBL/GenBank/DDBJ databases">
        <authorList>
            <person name="Sun Q."/>
            <person name="Mori K."/>
        </authorList>
    </citation>
    <scope>NUCLEOTIDE SEQUENCE [LARGE SCALE GENOMIC DNA]</scope>
    <source>
        <strain evidence="6 7">JCM 15389</strain>
    </source>
</reference>
<dbReference type="EMBL" id="JBHLYQ010000021">
    <property type="protein sequence ID" value="MFC0081226.1"/>
    <property type="molecule type" value="Genomic_DNA"/>
</dbReference>
<evidence type="ECO:0000256" key="2">
    <source>
        <dbReference type="ARBA" id="ARBA00022603"/>
    </source>
</evidence>
<dbReference type="InterPro" id="IPR050723">
    <property type="entry name" value="CFA/CMAS"/>
</dbReference>
<comment type="caution">
    <text evidence="6">The sequence shown here is derived from an EMBL/GenBank/DDBJ whole genome shotgun (WGS) entry which is preliminary data.</text>
</comment>
<dbReference type="CDD" id="cd02440">
    <property type="entry name" value="AdoMet_MTases"/>
    <property type="match status" value="1"/>
</dbReference>
<evidence type="ECO:0000256" key="5">
    <source>
        <dbReference type="ARBA" id="ARBA00023098"/>
    </source>
</evidence>
<dbReference type="PANTHER" id="PTHR43667">
    <property type="entry name" value="CYCLOPROPANE-FATTY-ACYL-PHOSPHOLIPID SYNTHASE"/>
    <property type="match status" value="1"/>
</dbReference>
<dbReference type="Gene3D" id="3.40.50.150">
    <property type="entry name" value="Vaccinia Virus protein VP39"/>
    <property type="match status" value="1"/>
</dbReference>
<dbReference type="InterPro" id="IPR003333">
    <property type="entry name" value="CMAS"/>
</dbReference>
<evidence type="ECO:0000256" key="4">
    <source>
        <dbReference type="ARBA" id="ARBA00022691"/>
    </source>
</evidence>
<comment type="similarity">
    <text evidence="1">Belongs to the CFA/CMAS family.</text>
</comment>
<dbReference type="PIRSF" id="PIRSF003085">
    <property type="entry name" value="CMAS"/>
    <property type="match status" value="1"/>
</dbReference>
<evidence type="ECO:0000313" key="6">
    <source>
        <dbReference type="EMBL" id="MFC0081226.1"/>
    </source>
</evidence>
<protein>
    <submittedName>
        <fullName evidence="6">Class I SAM-dependent methyltransferase</fullName>
        <ecNumber evidence="6">2.1.1.-</ecNumber>
    </submittedName>
</protein>
<keyword evidence="3 6" id="KW-0808">Transferase</keyword>
<dbReference type="PANTHER" id="PTHR43667:SF2">
    <property type="entry name" value="FATTY ACID C-METHYL TRANSFERASE"/>
    <property type="match status" value="1"/>
</dbReference>
<keyword evidence="5" id="KW-0443">Lipid metabolism</keyword>
<accession>A0ABV6C0K9</accession>
<dbReference type="GO" id="GO:0032259">
    <property type="term" value="P:methylation"/>
    <property type="evidence" value="ECO:0007669"/>
    <property type="project" value="UniProtKB-KW"/>
</dbReference>
<proteinExistence type="inferred from homology"/>
<evidence type="ECO:0000256" key="3">
    <source>
        <dbReference type="ARBA" id="ARBA00022679"/>
    </source>
</evidence>
<gene>
    <name evidence="6" type="ORF">ACFFRE_03505</name>
</gene>
<dbReference type="InterPro" id="IPR029063">
    <property type="entry name" value="SAM-dependent_MTases_sf"/>
</dbReference>
<evidence type="ECO:0000256" key="1">
    <source>
        <dbReference type="ARBA" id="ARBA00010815"/>
    </source>
</evidence>
<name>A0ABV6C0K9_9ACTN</name>
<keyword evidence="2 6" id="KW-0489">Methyltransferase</keyword>
<sequence length="407" mass="44437">MALPLDPPTVPPWACLAGRTGLARWLARPGGPRLVDDAGRPLPGHRHQRGPCMAVLDDRALGALLRSGTRGLGLAYVAGWWEAEDLAGVVGALAAVAEPLQSRLDALFRPVAPVLDHLRRPGAPSPTEDRAAVRAHYDLPHTLFEAMLDETMAYSCAVFDPPGIDLATAQRLKFERILAPLELGPDDHLLEIGTGWGGLALHAASTRGCRVTTTTISAAQEEAARQAVHEARAEAQVTVLGLDWRDLRGRFDALVSVEMIEAVDWRHHQAFFEACRRLLSDRGRMSLQAIVIDEAAEPRARHRPDFIRAQVFPGSCIPSVSRLVALAAGAGLQTVALSDIGPHYAETLRRWRANLEGAASRLRQAGLDPRLLRLWRLYLAYCEAAFERRHISDVQLVLAPRPGRAGR</sequence>
<dbReference type="Pfam" id="PF02353">
    <property type="entry name" value="CMAS"/>
    <property type="match status" value="1"/>
</dbReference>
<dbReference type="GO" id="GO:0008168">
    <property type="term" value="F:methyltransferase activity"/>
    <property type="evidence" value="ECO:0007669"/>
    <property type="project" value="UniProtKB-KW"/>
</dbReference>
<dbReference type="SUPFAM" id="SSF53335">
    <property type="entry name" value="S-adenosyl-L-methionine-dependent methyltransferases"/>
    <property type="match status" value="1"/>
</dbReference>
<dbReference type="RefSeq" id="WP_282436743.1">
    <property type="nucleotide sequence ID" value="NZ_JAKHEX010000018.1"/>
</dbReference>